<comment type="caution">
    <text evidence="1">The sequence shown here is derived from an EMBL/GenBank/DDBJ whole genome shotgun (WGS) entry which is preliminary data.</text>
</comment>
<dbReference type="AlphaFoldDB" id="A0AAD8VM84"/>
<accession>A0AAD8VM84</accession>
<dbReference type="EMBL" id="JAUUTY010000007">
    <property type="protein sequence ID" value="KAK1609603.1"/>
    <property type="molecule type" value="Genomic_DNA"/>
</dbReference>
<evidence type="ECO:0000313" key="2">
    <source>
        <dbReference type="Proteomes" id="UP001231189"/>
    </source>
</evidence>
<protein>
    <submittedName>
        <fullName evidence="1">Uncharacterized protein</fullName>
    </submittedName>
</protein>
<gene>
    <name evidence="1" type="ORF">QYE76_033276</name>
</gene>
<dbReference type="Proteomes" id="UP001231189">
    <property type="component" value="Unassembled WGS sequence"/>
</dbReference>
<name>A0AAD8VM84_LOLMU</name>
<keyword evidence="2" id="KW-1185">Reference proteome</keyword>
<evidence type="ECO:0000313" key="1">
    <source>
        <dbReference type="EMBL" id="KAK1609603.1"/>
    </source>
</evidence>
<reference evidence="1" key="1">
    <citation type="submission" date="2023-07" db="EMBL/GenBank/DDBJ databases">
        <title>A chromosome-level genome assembly of Lolium multiflorum.</title>
        <authorList>
            <person name="Chen Y."/>
            <person name="Copetti D."/>
            <person name="Kolliker R."/>
            <person name="Studer B."/>
        </authorList>
    </citation>
    <scope>NUCLEOTIDE SEQUENCE</scope>
    <source>
        <strain evidence="1">02402/16</strain>
        <tissue evidence="1">Leaf</tissue>
    </source>
</reference>
<organism evidence="1 2">
    <name type="scientific">Lolium multiflorum</name>
    <name type="common">Italian ryegrass</name>
    <name type="synonym">Lolium perenne subsp. multiflorum</name>
    <dbReference type="NCBI Taxonomy" id="4521"/>
    <lineage>
        <taxon>Eukaryota</taxon>
        <taxon>Viridiplantae</taxon>
        <taxon>Streptophyta</taxon>
        <taxon>Embryophyta</taxon>
        <taxon>Tracheophyta</taxon>
        <taxon>Spermatophyta</taxon>
        <taxon>Magnoliopsida</taxon>
        <taxon>Liliopsida</taxon>
        <taxon>Poales</taxon>
        <taxon>Poaceae</taxon>
        <taxon>BOP clade</taxon>
        <taxon>Pooideae</taxon>
        <taxon>Poodae</taxon>
        <taxon>Poeae</taxon>
        <taxon>Poeae Chloroplast Group 2 (Poeae type)</taxon>
        <taxon>Loliodinae</taxon>
        <taxon>Loliinae</taxon>
        <taxon>Lolium</taxon>
    </lineage>
</organism>
<proteinExistence type="predicted"/>
<sequence>MASTPPPLSHALILALRRRPVLLPHLPLMSPLTPPPSPSPFSAVMSNGQLLAVFVDFKVAGAAELCGGVHWMRRVRASPPSPPK</sequence>